<proteinExistence type="predicted"/>
<evidence type="ECO:0000313" key="1">
    <source>
        <dbReference type="EMBL" id="KAI3761854.1"/>
    </source>
</evidence>
<name>A0ACB9ESL9_9ASTR</name>
<dbReference type="Proteomes" id="UP001056120">
    <property type="component" value="Linkage Group LG17"/>
</dbReference>
<comment type="caution">
    <text evidence="1">The sequence shown here is derived from an EMBL/GenBank/DDBJ whole genome shotgun (WGS) entry which is preliminary data.</text>
</comment>
<evidence type="ECO:0000313" key="2">
    <source>
        <dbReference type="Proteomes" id="UP001056120"/>
    </source>
</evidence>
<gene>
    <name evidence="1" type="ORF">L1987_52276</name>
</gene>
<dbReference type="EMBL" id="CM042034">
    <property type="protein sequence ID" value="KAI3761854.1"/>
    <property type="molecule type" value="Genomic_DNA"/>
</dbReference>
<accession>A0ACB9ESL9</accession>
<reference evidence="2" key="1">
    <citation type="journal article" date="2022" name="Mol. Ecol. Resour.">
        <title>The genomes of chicory, endive, great burdock and yacon provide insights into Asteraceae palaeo-polyploidization history and plant inulin production.</title>
        <authorList>
            <person name="Fan W."/>
            <person name="Wang S."/>
            <person name="Wang H."/>
            <person name="Wang A."/>
            <person name="Jiang F."/>
            <person name="Liu H."/>
            <person name="Zhao H."/>
            <person name="Xu D."/>
            <person name="Zhang Y."/>
        </authorList>
    </citation>
    <scope>NUCLEOTIDE SEQUENCE [LARGE SCALE GENOMIC DNA]</scope>
    <source>
        <strain evidence="2">cv. Yunnan</strain>
    </source>
</reference>
<keyword evidence="2" id="KW-1185">Reference proteome</keyword>
<organism evidence="1 2">
    <name type="scientific">Smallanthus sonchifolius</name>
    <dbReference type="NCBI Taxonomy" id="185202"/>
    <lineage>
        <taxon>Eukaryota</taxon>
        <taxon>Viridiplantae</taxon>
        <taxon>Streptophyta</taxon>
        <taxon>Embryophyta</taxon>
        <taxon>Tracheophyta</taxon>
        <taxon>Spermatophyta</taxon>
        <taxon>Magnoliopsida</taxon>
        <taxon>eudicotyledons</taxon>
        <taxon>Gunneridae</taxon>
        <taxon>Pentapetalae</taxon>
        <taxon>asterids</taxon>
        <taxon>campanulids</taxon>
        <taxon>Asterales</taxon>
        <taxon>Asteraceae</taxon>
        <taxon>Asteroideae</taxon>
        <taxon>Heliantheae alliance</taxon>
        <taxon>Millerieae</taxon>
        <taxon>Smallanthus</taxon>
    </lineage>
</organism>
<reference evidence="1 2" key="2">
    <citation type="journal article" date="2022" name="Mol. Ecol. Resour.">
        <title>The genomes of chicory, endive, great burdock and yacon provide insights into Asteraceae paleo-polyploidization history and plant inulin production.</title>
        <authorList>
            <person name="Fan W."/>
            <person name="Wang S."/>
            <person name="Wang H."/>
            <person name="Wang A."/>
            <person name="Jiang F."/>
            <person name="Liu H."/>
            <person name="Zhao H."/>
            <person name="Xu D."/>
            <person name="Zhang Y."/>
        </authorList>
    </citation>
    <scope>NUCLEOTIDE SEQUENCE [LARGE SCALE GENOMIC DNA]</scope>
    <source>
        <strain evidence="2">cv. Yunnan</strain>
        <tissue evidence="1">Leaves</tissue>
    </source>
</reference>
<sequence>MSNNEYSGPPSGYYQRSDSMEEDTNTGVHVTEEPAPTFPTREMTSFTADGQHAVQHGQDCVPPPTHSDLKHLEVSWTSDNSEPDKNSEAGQPPSRDDLGQQNYSETGVGGNDGYEPPPGLSGVAPRDASQPSGGSTADPSFGSQEYVEYSLNGKRFKDVSYLKEYLPQGEN</sequence>
<protein>
    <submittedName>
        <fullName evidence="1">Uncharacterized protein</fullName>
    </submittedName>
</protein>